<proteinExistence type="inferred from homology"/>
<organism evidence="7 8">
    <name type="scientific">Bacillus gobiensis</name>
    <dbReference type="NCBI Taxonomy" id="1441095"/>
    <lineage>
        <taxon>Bacteria</taxon>
        <taxon>Bacillati</taxon>
        <taxon>Bacillota</taxon>
        <taxon>Bacilli</taxon>
        <taxon>Bacillales</taxon>
        <taxon>Bacillaceae</taxon>
        <taxon>Bacillus</taxon>
    </lineage>
</organism>
<dbReference type="OrthoDB" id="9792260at2"/>
<keyword evidence="4 6" id="KW-0862">Zinc</keyword>
<feature type="binding site" evidence="6">
    <location>
        <position position="40"/>
    </location>
    <ligand>
        <name>Zn(2+)</name>
        <dbReference type="ChEBI" id="CHEBI:29105"/>
    </ligand>
</feature>
<feature type="binding site" evidence="6">
    <location>
        <position position="96"/>
    </location>
    <ligand>
        <name>Zn(2+)</name>
        <dbReference type="ChEBI" id="CHEBI:29105"/>
    </ligand>
</feature>
<dbReference type="GO" id="GO:0008270">
    <property type="term" value="F:zinc ion binding"/>
    <property type="evidence" value="ECO:0007669"/>
    <property type="project" value="InterPro"/>
</dbReference>
<comment type="cofactor">
    <cofactor evidence="6">
        <name>Zn(2+)</name>
        <dbReference type="ChEBI" id="CHEBI:29105"/>
    </cofactor>
    <text evidence="6">Binds 1 zinc ion per subunit.</text>
</comment>
<dbReference type="PATRIC" id="fig|1441095.3.peg.3751"/>
<dbReference type="EMBL" id="CP012600">
    <property type="protein sequence ID" value="ALC83065.1"/>
    <property type="molecule type" value="Genomic_DNA"/>
</dbReference>
<dbReference type="PANTHER" id="PTHR43175">
    <property type="entry name" value="CARBONIC ANHYDRASE"/>
    <property type="match status" value="1"/>
</dbReference>
<dbReference type="RefSeq" id="WP_053604898.1">
    <property type="nucleotide sequence ID" value="NZ_CP012600.1"/>
</dbReference>
<evidence type="ECO:0000256" key="4">
    <source>
        <dbReference type="ARBA" id="ARBA00022833"/>
    </source>
</evidence>
<feature type="binding site" evidence="6">
    <location>
        <position position="99"/>
    </location>
    <ligand>
        <name>Zn(2+)</name>
        <dbReference type="ChEBI" id="CHEBI:29105"/>
    </ligand>
</feature>
<dbReference type="InterPro" id="IPR036874">
    <property type="entry name" value="Carbonic_anhydrase_sf"/>
</dbReference>
<evidence type="ECO:0000256" key="6">
    <source>
        <dbReference type="PIRSR" id="PIRSR601765-1"/>
    </source>
</evidence>
<keyword evidence="3 6" id="KW-0479">Metal-binding</keyword>
<evidence type="ECO:0000256" key="2">
    <source>
        <dbReference type="ARBA" id="ARBA00012925"/>
    </source>
</evidence>
<dbReference type="STRING" id="1441095.AM592_16910"/>
<accession>A0A0M4GBG3</accession>
<dbReference type="SMART" id="SM00947">
    <property type="entry name" value="Pro_CA"/>
    <property type="match status" value="1"/>
</dbReference>
<dbReference type="Proteomes" id="UP000067625">
    <property type="component" value="Chromosome"/>
</dbReference>
<evidence type="ECO:0000313" key="8">
    <source>
        <dbReference type="Proteomes" id="UP000067625"/>
    </source>
</evidence>
<reference evidence="8" key="1">
    <citation type="submission" date="2015-08" db="EMBL/GenBank/DDBJ databases">
        <title>Genome sequencing project for genomic taxonomy and phylogenomics of Bacillus-like bacteria.</title>
        <authorList>
            <person name="Liu B."/>
            <person name="Wang J."/>
            <person name="Zhu Y."/>
            <person name="Liu G."/>
            <person name="Chen Q."/>
            <person name="Chen Z."/>
            <person name="Lan J."/>
            <person name="Che J."/>
            <person name="Ge C."/>
            <person name="Shi H."/>
            <person name="Pan Z."/>
            <person name="Liu X."/>
        </authorList>
    </citation>
    <scope>NUCLEOTIDE SEQUENCE [LARGE SCALE GENOMIC DNA]</scope>
    <source>
        <strain evidence="8">FJAT-4402</strain>
    </source>
</reference>
<dbReference type="AlphaFoldDB" id="A0A0M4GBG3"/>
<evidence type="ECO:0000313" key="7">
    <source>
        <dbReference type="EMBL" id="ALC83065.1"/>
    </source>
</evidence>
<dbReference type="PANTHER" id="PTHR43175:SF3">
    <property type="entry name" value="CARBON DISULFIDE HYDROLASE"/>
    <property type="match status" value="1"/>
</dbReference>
<evidence type="ECO:0000256" key="1">
    <source>
        <dbReference type="ARBA" id="ARBA00006217"/>
    </source>
</evidence>
<evidence type="ECO:0000256" key="5">
    <source>
        <dbReference type="ARBA" id="ARBA00048348"/>
    </source>
</evidence>
<comment type="similarity">
    <text evidence="1">Belongs to the beta-class carbonic anhydrase family.</text>
</comment>
<dbReference type="CDD" id="cd03379">
    <property type="entry name" value="beta_CA_cladeD"/>
    <property type="match status" value="1"/>
</dbReference>
<gene>
    <name evidence="7" type="ORF">AM592_16910</name>
</gene>
<reference evidence="7 8" key="2">
    <citation type="journal article" date="2016" name="Int. J. Syst. Evol. Microbiol.">
        <title>Bacillus gobiensis sp. nov., isolated from a soil sample.</title>
        <authorList>
            <person name="Liu B."/>
            <person name="Liu G.H."/>
            <person name="Cetin S."/>
            <person name="Schumann P."/>
            <person name="Pan Z.Z."/>
            <person name="Chen Q.Q."/>
        </authorList>
    </citation>
    <scope>NUCLEOTIDE SEQUENCE [LARGE SCALE GENOMIC DNA]</scope>
    <source>
        <strain evidence="7 8">FJAT-4402</strain>
    </source>
</reference>
<dbReference type="InterPro" id="IPR001765">
    <property type="entry name" value="Carbonic_anhydrase"/>
</dbReference>
<dbReference type="EC" id="4.2.1.1" evidence="2"/>
<evidence type="ECO:0000256" key="3">
    <source>
        <dbReference type="ARBA" id="ARBA00022723"/>
    </source>
</evidence>
<keyword evidence="8" id="KW-1185">Reference proteome</keyword>
<dbReference type="Gene3D" id="3.40.1050.10">
    <property type="entry name" value="Carbonic anhydrase"/>
    <property type="match status" value="1"/>
</dbReference>
<dbReference type="Pfam" id="PF00484">
    <property type="entry name" value="Pro_CA"/>
    <property type="match status" value="1"/>
</dbReference>
<feature type="binding site" evidence="6">
    <location>
        <position position="38"/>
    </location>
    <ligand>
        <name>Zn(2+)</name>
        <dbReference type="ChEBI" id="CHEBI:29105"/>
    </ligand>
</feature>
<dbReference type="GO" id="GO:0004089">
    <property type="term" value="F:carbonate dehydratase activity"/>
    <property type="evidence" value="ECO:0007669"/>
    <property type="project" value="UniProtKB-EC"/>
</dbReference>
<sequence length="198" mass="21675">MSIIQKITEFNNSFVNQKNYEAFQTSKFPDKKIVILTCMDTRLLELLPKAMGLKNGDAKIIKNAGAVVSHPFGSIMRSILVAIYGLKAEEVCVIGHRGCGMEGLEPGSILDSAKQNGVSEDRIDTLVNAGINVSEWLTGFECVEKNVENSVHLIKNHPLMPENISVHGMVICPETGKLDLITDGYKQANSKKSNPVTM</sequence>
<dbReference type="SUPFAM" id="SSF53056">
    <property type="entry name" value="beta-carbonic anhydrase, cab"/>
    <property type="match status" value="1"/>
</dbReference>
<protein>
    <recommendedName>
        <fullName evidence="2">carbonic anhydrase</fullName>
        <ecNumber evidence="2">4.2.1.1</ecNumber>
    </recommendedName>
</protein>
<name>A0A0M4GBG3_9BACI</name>
<comment type="catalytic activity">
    <reaction evidence="5">
        <text>hydrogencarbonate + H(+) = CO2 + H2O</text>
        <dbReference type="Rhea" id="RHEA:10748"/>
        <dbReference type="ChEBI" id="CHEBI:15377"/>
        <dbReference type="ChEBI" id="CHEBI:15378"/>
        <dbReference type="ChEBI" id="CHEBI:16526"/>
        <dbReference type="ChEBI" id="CHEBI:17544"/>
        <dbReference type="EC" id="4.2.1.1"/>
    </reaction>
</comment>